<gene>
    <name evidence="3" type="ORF">FX985_00969</name>
</gene>
<accession>A0A5M9IYF3</accession>
<dbReference type="RefSeq" id="WP_186511826.1">
    <property type="nucleotide sequence ID" value="NZ_VTFH01000001.1"/>
</dbReference>
<comment type="function">
    <text evidence="2">Antitoxin component of a type II toxin-antitoxin (TA) system.</text>
</comment>
<dbReference type="Pfam" id="PF02604">
    <property type="entry name" value="PhdYeFM_antitox"/>
    <property type="match status" value="1"/>
</dbReference>
<dbReference type="AlphaFoldDB" id="A0A5M9IYF3"/>
<dbReference type="InterPro" id="IPR036165">
    <property type="entry name" value="YefM-like_sf"/>
</dbReference>
<name>A0A5M9IYF3_9PSED</name>
<dbReference type="InterPro" id="IPR006442">
    <property type="entry name" value="Antitoxin_Phd/YefM"/>
</dbReference>
<comment type="similarity">
    <text evidence="1 2">Belongs to the phD/YefM antitoxin family.</text>
</comment>
<evidence type="ECO:0000256" key="1">
    <source>
        <dbReference type="ARBA" id="ARBA00009981"/>
    </source>
</evidence>
<evidence type="ECO:0000313" key="3">
    <source>
        <dbReference type="EMBL" id="KAA8560919.1"/>
    </source>
</evidence>
<dbReference type="EMBL" id="VTFH01000001">
    <property type="protein sequence ID" value="KAA8560919.1"/>
    <property type="molecule type" value="Genomic_DNA"/>
</dbReference>
<proteinExistence type="inferred from homology"/>
<evidence type="ECO:0000256" key="2">
    <source>
        <dbReference type="RuleBase" id="RU362080"/>
    </source>
</evidence>
<dbReference type="Proteomes" id="UP000323425">
    <property type="component" value="Unassembled WGS sequence"/>
</dbReference>
<dbReference type="Gene3D" id="3.40.1620.10">
    <property type="entry name" value="YefM-like domain"/>
    <property type="match status" value="1"/>
</dbReference>
<comment type="caution">
    <text evidence="3">The sequence shown here is derived from an EMBL/GenBank/DDBJ whole genome shotgun (WGS) entry which is preliminary data.</text>
</comment>
<organism evidence="3 4">
    <name type="scientific">Pseudomonas extremaustralis</name>
    <dbReference type="NCBI Taxonomy" id="359110"/>
    <lineage>
        <taxon>Bacteria</taxon>
        <taxon>Pseudomonadati</taxon>
        <taxon>Pseudomonadota</taxon>
        <taxon>Gammaproteobacteria</taxon>
        <taxon>Pseudomonadales</taxon>
        <taxon>Pseudomonadaceae</taxon>
        <taxon>Pseudomonas</taxon>
    </lineage>
</organism>
<reference evidence="3 4" key="1">
    <citation type="journal article" date="2018" name="Plant Biotechnol. Rep.">
        <title>Diversity and antifungal activity of endophytic bacteria associated with Panax ginseng seedlings.</title>
        <authorList>
            <person name="Park J.M."/>
            <person name="Hong C.E."/>
            <person name="Jo S.H."/>
        </authorList>
    </citation>
    <scope>NUCLEOTIDE SEQUENCE [LARGE SCALE GENOMIC DNA]</scope>
    <source>
        <strain evidence="3 4">PgKB38</strain>
    </source>
</reference>
<evidence type="ECO:0000313" key="4">
    <source>
        <dbReference type="Proteomes" id="UP000323425"/>
    </source>
</evidence>
<protein>
    <recommendedName>
        <fullName evidence="2">Antitoxin</fullName>
    </recommendedName>
</protein>
<dbReference type="SUPFAM" id="SSF143120">
    <property type="entry name" value="YefM-like"/>
    <property type="match status" value="1"/>
</dbReference>
<sequence length="62" mass="7187">MAMEECWAATRAKNNFDELLEKVITTRKPIFIDGEQKSAVLILIEEWNAIQDELRPRVLSDP</sequence>